<feature type="coiled-coil region" evidence="1">
    <location>
        <begin position="346"/>
        <end position="415"/>
    </location>
</feature>
<feature type="compositionally biased region" description="Polar residues" evidence="2">
    <location>
        <begin position="602"/>
        <end position="615"/>
    </location>
</feature>
<evidence type="ECO:0000256" key="2">
    <source>
        <dbReference type="SAM" id="MobiDB-lite"/>
    </source>
</evidence>
<sequence>MSWLRSAVNKAVEVGNKNNLTRTVKNYADSVVQQAGQAVAEGAKILQDRIAARNFRSVVQTAKRLEEAAISCKGAERVQLLRRWLVVLKEVEKLSGAFAEGKEKTLEQLVAADEAAENPRKPPMILYYDTEVGGEPLNFREVFLRSQALEGITISMILEAPNEEEVSLLLDLFGLCLTGGKEVHNAIVSSIQDLATAISSYKDEVLVKREELLQFAQGAITGLKINSDLARLDSEASSLKKKLNDMTTTQRPLKVGDDKSAEETIATIEALKEAQAQIRICSRLEGLLLKKKSLNSGELPEVHAQKVDKLKVLTESLANSAVKAEKRIADNRLQKEEALKVRVTKADEASEKEKEMEAEISELQRKKDDLLAELNKVNTSMAAAQGRLRIAREERDQFEEANNQIIEHLKTKEEELTHSITSSKIEADVIKTWINFLEDTWVLHRSNAEINEKQANDELEKHEDYFVNLATQLLTGYKKELEPSITHIGTFVENLKNLSKGSEISSNANTEDSEVLNPRKNLEEEYLAYESKIIATFSVVDNMKQQFYARLGKISRKEEQKVIELFDAIEKLRTRFESIERPYLEIENPTAKASPPSEKQQDVPNVTSAPAQGSAPSKAETDEKPKSPAGKAEPVLDHEAELAKLESEFGKVGQEYVTDEIGDWEFDELERELTSGNSATSH</sequence>
<evidence type="ECO:0000313" key="4">
    <source>
        <dbReference type="Proteomes" id="UP000634136"/>
    </source>
</evidence>
<dbReference type="Proteomes" id="UP000634136">
    <property type="component" value="Unassembled WGS sequence"/>
</dbReference>
<dbReference type="PANTHER" id="PTHR34121:SF1">
    <property type="entry name" value="FILAMIN-A-INTERACTING PROTEIN 1"/>
    <property type="match status" value="1"/>
</dbReference>
<feature type="region of interest" description="Disordered" evidence="2">
    <location>
        <begin position="587"/>
        <end position="642"/>
    </location>
</feature>
<protein>
    <submittedName>
        <fullName evidence="3">Spindle pole body component 110-like</fullName>
    </submittedName>
</protein>
<dbReference type="OrthoDB" id="2019255at2759"/>
<reference evidence="3" key="1">
    <citation type="submission" date="2020-09" db="EMBL/GenBank/DDBJ databases">
        <title>Genome-Enabled Discovery of Anthraquinone Biosynthesis in Senna tora.</title>
        <authorList>
            <person name="Kang S.-H."/>
            <person name="Pandey R.P."/>
            <person name="Lee C.-M."/>
            <person name="Sim J.-S."/>
            <person name="Jeong J.-T."/>
            <person name="Choi B.-S."/>
            <person name="Jung M."/>
            <person name="Ginzburg D."/>
            <person name="Zhao K."/>
            <person name="Won S.Y."/>
            <person name="Oh T.-J."/>
            <person name="Yu Y."/>
            <person name="Kim N.-H."/>
            <person name="Lee O.R."/>
            <person name="Lee T.-H."/>
            <person name="Bashyal P."/>
            <person name="Kim T.-S."/>
            <person name="Lee W.-H."/>
            <person name="Kawkins C."/>
            <person name="Kim C.-K."/>
            <person name="Kim J.S."/>
            <person name="Ahn B.O."/>
            <person name="Rhee S.Y."/>
            <person name="Sohng J.K."/>
        </authorList>
    </citation>
    <scope>NUCLEOTIDE SEQUENCE</scope>
    <source>
        <tissue evidence="3">Leaf</tissue>
    </source>
</reference>
<accession>A0A834SXG0</accession>
<name>A0A834SXG0_9FABA</name>
<dbReference type="EMBL" id="JAAIUW010000010">
    <property type="protein sequence ID" value="KAF7811378.1"/>
    <property type="molecule type" value="Genomic_DNA"/>
</dbReference>
<evidence type="ECO:0000313" key="3">
    <source>
        <dbReference type="EMBL" id="KAF7811378.1"/>
    </source>
</evidence>
<keyword evidence="4" id="KW-1185">Reference proteome</keyword>
<evidence type="ECO:0000256" key="1">
    <source>
        <dbReference type="SAM" id="Coils"/>
    </source>
</evidence>
<comment type="caution">
    <text evidence="3">The sequence shown here is derived from an EMBL/GenBank/DDBJ whole genome shotgun (WGS) entry which is preliminary data.</text>
</comment>
<dbReference type="AlphaFoldDB" id="A0A834SXG0"/>
<proteinExistence type="predicted"/>
<gene>
    <name evidence="3" type="ORF">G2W53_032354</name>
</gene>
<organism evidence="3 4">
    <name type="scientific">Senna tora</name>
    <dbReference type="NCBI Taxonomy" id="362788"/>
    <lineage>
        <taxon>Eukaryota</taxon>
        <taxon>Viridiplantae</taxon>
        <taxon>Streptophyta</taxon>
        <taxon>Embryophyta</taxon>
        <taxon>Tracheophyta</taxon>
        <taxon>Spermatophyta</taxon>
        <taxon>Magnoliopsida</taxon>
        <taxon>eudicotyledons</taxon>
        <taxon>Gunneridae</taxon>
        <taxon>Pentapetalae</taxon>
        <taxon>rosids</taxon>
        <taxon>fabids</taxon>
        <taxon>Fabales</taxon>
        <taxon>Fabaceae</taxon>
        <taxon>Caesalpinioideae</taxon>
        <taxon>Cassia clade</taxon>
        <taxon>Senna</taxon>
    </lineage>
</organism>
<keyword evidence="1" id="KW-0175">Coiled coil</keyword>
<dbReference type="PANTHER" id="PTHR34121">
    <property type="entry name" value="MYOSIN-11"/>
    <property type="match status" value="1"/>
</dbReference>